<comment type="caution">
    <text evidence="2">The sequence shown here is derived from an EMBL/GenBank/DDBJ whole genome shotgun (WGS) entry which is preliminary data.</text>
</comment>
<evidence type="ECO:0000313" key="2">
    <source>
        <dbReference type="EMBL" id="KAE9961684.1"/>
    </source>
</evidence>
<sequence>MPSLLCLPLELREYILTYALTSSTPPIDPENPCPTKEYLDLDYTSRIGGAGLRYSYAQRKHQTSPCGLLATNRQLHHETLQILARIKAQDGHKYALDMTVANEETIYASWSNVPPCARLIDELAITIHIHGTSLNPLVHNGFMDQQNGSTGPAIWRLYSILERFFRCGANDSTHPTQDKKLAVKTIDINILTPKSSTTTPLLLAPAEISLDRLCEYRAITPPHTHLMHPDALAKFMYVWVEGILRLCDPRYAVPGSPIAKYGKMFLQRIEVMKLRVDGVQKRVIDILEWVRELKEKEEQLRREEREIAAFEEASREAFRTGNGEWVGNGDWAGNGDWMGTGDWLGTGAMGSAFPPIVDTEVDLDAWTELTPVPEVSEEEELQAVAEENDTDPQGTAILSELLANDDTPNVAIPEDTLFAEILAGWDDVTETYDPQGIALLSELLVDGYEDTPNVAIPEDIQFAQILAEWDHDSVIGSAFPNIVDAGVDFDAWTPDPEVSEEEELQVVAEEYLDTDSKAQPCYLNRIRADGHEDGVPDDIPFATIPNDIPFAQILAEWDHRL</sequence>
<evidence type="ECO:0000256" key="1">
    <source>
        <dbReference type="SAM" id="Coils"/>
    </source>
</evidence>
<keyword evidence="1" id="KW-0175">Coiled coil</keyword>
<dbReference type="Proteomes" id="UP000490939">
    <property type="component" value="Unassembled WGS sequence"/>
</dbReference>
<reference evidence="2 3" key="1">
    <citation type="submission" date="2019-07" db="EMBL/GenBank/DDBJ databases">
        <title>Venturia inaequalis Genome Resource.</title>
        <authorList>
            <person name="Lichtner F.J."/>
        </authorList>
    </citation>
    <scope>NUCLEOTIDE SEQUENCE [LARGE SCALE GENOMIC DNA]</scope>
    <source>
        <strain evidence="2 3">DMI_063113</strain>
    </source>
</reference>
<proteinExistence type="predicted"/>
<organism evidence="2 3">
    <name type="scientific">Venturia inaequalis</name>
    <name type="common">Apple scab fungus</name>
    <dbReference type="NCBI Taxonomy" id="5025"/>
    <lineage>
        <taxon>Eukaryota</taxon>
        <taxon>Fungi</taxon>
        <taxon>Dikarya</taxon>
        <taxon>Ascomycota</taxon>
        <taxon>Pezizomycotina</taxon>
        <taxon>Dothideomycetes</taxon>
        <taxon>Pleosporomycetidae</taxon>
        <taxon>Venturiales</taxon>
        <taxon>Venturiaceae</taxon>
        <taxon>Venturia</taxon>
    </lineage>
</organism>
<dbReference type="AlphaFoldDB" id="A0A8H3U3R3"/>
<accession>A0A8H3U3R3</accession>
<protein>
    <submittedName>
        <fullName evidence="2">Uncharacterized protein</fullName>
    </submittedName>
</protein>
<dbReference type="EMBL" id="WNWR01002116">
    <property type="protein sequence ID" value="KAE9961684.1"/>
    <property type="molecule type" value="Genomic_DNA"/>
</dbReference>
<evidence type="ECO:0000313" key="3">
    <source>
        <dbReference type="Proteomes" id="UP000490939"/>
    </source>
</evidence>
<gene>
    <name evidence="2" type="ORF">EG327_003345</name>
</gene>
<keyword evidence="3" id="KW-1185">Reference proteome</keyword>
<feature type="coiled-coil region" evidence="1">
    <location>
        <begin position="286"/>
        <end position="320"/>
    </location>
</feature>
<name>A0A8H3U3R3_VENIN</name>